<proteinExistence type="predicted"/>
<organism evidence="2 3">
    <name type="scientific">Pseudonocardia eucalypti</name>
    <dbReference type="NCBI Taxonomy" id="648755"/>
    <lineage>
        <taxon>Bacteria</taxon>
        <taxon>Bacillati</taxon>
        <taxon>Actinomycetota</taxon>
        <taxon>Actinomycetes</taxon>
        <taxon>Pseudonocardiales</taxon>
        <taxon>Pseudonocardiaceae</taxon>
        <taxon>Pseudonocardia</taxon>
    </lineage>
</organism>
<dbReference type="Proteomes" id="UP001428817">
    <property type="component" value="Unassembled WGS sequence"/>
</dbReference>
<feature type="transmembrane region" description="Helical" evidence="1">
    <location>
        <begin position="20"/>
        <end position="42"/>
    </location>
</feature>
<evidence type="ECO:0000313" key="3">
    <source>
        <dbReference type="Proteomes" id="UP001428817"/>
    </source>
</evidence>
<keyword evidence="1" id="KW-0812">Transmembrane</keyword>
<reference evidence="3" key="1">
    <citation type="journal article" date="2019" name="Int. J. Syst. Evol. Microbiol.">
        <title>The Global Catalogue of Microorganisms (GCM) 10K type strain sequencing project: providing services to taxonomists for standard genome sequencing and annotation.</title>
        <authorList>
            <consortium name="The Broad Institute Genomics Platform"/>
            <consortium name="The Broad Institute Genome Sequencing Center for Infectious Disease"/>
            <person name="Wu L."/>
            <person name="Ma J."/>
        </authorList>
    </citation>
    <scope>NUCLEOTIDE SEQUENCE [LARGE SCALE GENOMIC DNA]</scope>
    <source>
        <strain evidence="3">JCM 18303</strain>
    </source>
</reference>
<accession>A0ABP9QD26</accession>
<dbReference type="EMBL" id="BAABJP010000020">
    <property type="protein sequence ID" value="GAA5159876.1"/>
    <property type="molecule type" value="Genomic_DNA"/>
</dbReference>
<keyword evidence="1" id="KW-0472">Membrane</keyword>
<comment type="caution">
    <text evidence="2">The sequence shown here is derived from an EMBL/GenBank/DDBJ whole genome shotgun (WGS) entry which is preliminary data.</text>
</comment>
<name>A0ABP9QD26_9PSEU</name>
<evidence type="ECO:0000313" key="2">
    <source>
        <dbReference type="EMBL" id="GAA5159876.1"/>
    </source>
</evidence>
<gene>
    <name evidence="2" type="ORF">GCM10023321_41600</name>
</gene>
<keyword evidence="1" id="KW-1133">Transmembrane helix</keyword>
<protein>
    <recommendedName>
        <fullName evidence="4">DUF732 domain-containing protein</fullName>
    </recommendedName>
</protein>
<evidence type="ECO:0000256" key="1">
    <source>
        <dbReference type="SAM" id="Phobius"/>
    </source>
</evidence>
<evidence type="ECO:0008006" key="4">
    <source>
        <dbReference type="Google" id="ProtNLM"/>
    </source>
</evidence>
<keyword evidence="3" id="KW-1185">Reference proteome</keyword>
<sequence length="139" mass="14799">MTSQTTPMFPKLLPDKARKYVSALAMMLLGVVTAFVIVGIANTEGSPLSLGRSPAGQEQTSGPSPTEQTFLAMARNYGLPVTSDSQSLARGHEVCRVMISSGDRKGRILAAGVLRPDLPSGSEDRFVQVVLYSGLCTQR</sequence>
<dbReference type="RefSeq" id="WP_185060466.1">
    <property type="nucleotide sequence ID" value="NZ_BAABJP010000020.1"/>
</dbReference>